<feature type="compositionally biased region" description="Basic and acidic residues" evidence="1">
    <location>
        <begin position="62"/>
        <end position="71"/>
    </location>
</feature>
<reference evidence="2" key="1">
    <citation type="submission" date="2024-01" db="EMBL/GenBank/DDBJ databases">
        <title>First draft genome sequence data of TA4-1, the type strain of Gram-positive actinobacterium Streptomyces chiangmaiensis.</title>
        <authorList>
            <person name="Yasawong M."/>
            <person name="Nantapong N."/>
        </authorList>
    </citation>
    <scope>NUCLEOTIDE SEQUENCE</scope>
    <source>
        <strain evidence="2">TA4-1</strain>
    </source>
</reference>
<dbReference type="EMBL" id="JAYWVC010000406">
    <property type="protein sequence ID" value="MED7828515.1"/>
    <property type="molecule type" value="Genomic_DNA"/>
</dbReference>
<gene>
    <name evidence="2" type="ORF">VXC91_43370</name>
</gene>
<feature type="region of interest" description="Disordered" evidence="1">
    <location>
        <begin position="1"/>
        <end position="88"/>
    </location>
</feature>
<accession>A0ABU7FWK9</accession>
<proteinExistence type="predicted"/>
<comment type="caution">
    <text evidence="2">The sequence shown here is derived from an EMBL/GenBank/DDBJ whole genome shotgun (WGS) entry which is preliminary data.</text>
</comment>
<feature type="compositionally biased region" description="Basic and acidic residues" evidence="1">
    <location>
        <begin position="1"/>
        <end position="10"/>
    </location>
</feature>
<organism evidence="2 3">
    <name type="scientific">Streptomyces chiangmaiensis</name>
    <dbReference type="NCBI Taxonomy" id="766497"/>
    <lineage>
        <taxon>Bacteria</taxon>
        <taxon>Bacillati</taxon>
        <taxon>Actinomycetota</taxon>
        <taxon>Actinomycetes</taxon>
        <taxon>Kitasatosporales</taxon>
        <taxon>Streptomycetaceae</taxon>
        <taxon>Streptomyces</taxon>
    </lineage>
</organism>
<evidence type="ECO:0000313" key="3">
    <source>
        <dbReference type="Proteomes" id="UP001333996"/>
    </source>
</evidence>
<protein>
    <submittedName>
        <fullName evidence="2">Uncharacterized protein</fullName>
    </submittedName>
</protein>
<keyword evidence="3" id="KW-1185">Reference proteome</keyword>
<evidence type="ECO:0000313" key="2">
    <source>
        <dbReference type="EMBL" id="MED7828515.1"/>
    </source>
</evidence>
<name>A0ABU7FWK9_9ACTN</name>
<evidence type="ECO:0000256" key="1">
    <source>
        <dbReference type="SAM" id="MobiDB-lite"/>
    </source>
</evidence>
<dbReference type="Proteomes" id="UP001333996">
    <property type="component" value="Unassembled WGS sequence"/>
</dbReference>
<sequence>MSDTREDSVGIRRGGQQRPLRERKNARRGGNESPERSGTEQGADSYKEQLGAVLEYPGGCDVARERRHVPSDGHPGTGNESTHSPREVRGEVLCYENVKICTAVRDYGAQADLHDD</sequence>
<dbReference type="RefSeq" id="WP_329512855.1">
    <property type="nucleotide sequence ID" value="NZ_BAAAYZ010000191.1"/>
</dbReference>
<feature type="compositionally biased region" description="Basic and acidic residues" evidence="1">
    <location>
        <begin position="19"/>
        <end position="38"/>
    </location>
</feature>